<dbReference type="AlphaFoldDB" id="A0AAE9JG66"/>
<gene>
    <name evidence="1" type="ORF">L5515_010607</name>
</gene>
<keyword evidence="2" id="KW-1185">Reference proteome</keyword>
<dbReference type="SUPFAM" id="SSF49417">
    <property type="entry name" value="p53-like transcription factors"/>
    <property type="match status" value="1"/>
</dbReference>
<sequence>MSNIQVTSTNIEKWRESAQKEGVAILNVAQGQDEMKKHLEFSYNLTGLEENEMYKISLGFHPEPNKTFRKDSKNKTYVESRNKHGPMDFTPTILDFFPNPQKGRDWMSSAICIPNIWFKRPRGNMK</sequence>
<dbReference type="InterPro" id="IPR036960">
    <property type="entry name" value="T-box_sf"/>
</dbReference>
<dbReference type="Proteomes" id="UP000829354">
    <property type="component" value="Chromosome IV"/>
</dbReference>
<dbReference type="EMBL" id="CP092623">
    <property type="protein sequence ID" value="UMM27219.1"/>
    <property type="molecule type" value="Genomic_DNA"/>
</dbReference>
<dbReference type="GO" id="GO:0005634">
    <property type="term" value="C:nucleus"/>
    <property type="evidence" value="ECO:0007669"/>
    <property type="project" value="InterPro"/>
</dbReference>
<dbReference type="GO" id="GO:0003700">
    <property type="term" value="F:DNA-binding transcription factor activity"/>
    <property type="evidence" value="ECO:0007669"/>
    <property type="project" value="InterPro"/>
</dbReference>
<name>A0AAE9JG66_CAEBR</name>
<proteinExistence type="predicted"/>
<reference evidence="1 2" key="1">
    <citation type="submission" date="2022-04" db="EMBL/GenBank/DDBJ databases">
        <title>Chromosome-level reference genomes for two strains of Caenorhabditis briggsae: an improved platform for comparative genomics.</title>
        <authorList>
            <person name="Stevens L."/>
            <person name="Andersen E."/>
        </authorList>
    </citation>
    <scope>NUCLEOTIDE SEQUENCE [LARGE SCALE GENOMIC DNA]</scope>
    <source>
        <strain evidence="1">VX34</strain>
        <tissue evidence="1">Whole-organism</tissue>
    </source>
</reference>
<accession>A0AAE9JG66</accession>
<evidence type="ECO:0000313" key="2">
    <source>
        <dbReference type="Proteomes" id="UP000829354"/>
    </source>
</evidence>
<dbReference type="InterPro" id="IPR008967">
    <property type="entry name" value="p53-like_TF_DNA-bd_sf"/>
</dbReference>
<protein>
    <submittedName>
        <fullName evidence="1">Uncharacterized protein</fullName>
    </submittedName>
</protein>
<organism evidence="1 2">
    <name type="scientific">Caenorhabditis briggsae</name>
    <dbReference type="NCBI Taxonomy" id="6238"/>
    <lineage>
        <taxon>Eukaryota</taxon>
        <taxon>Metazoa</taxon>
        <taxon>Ecdysozoa</taxon>
        <taxon>Nematoda</taxon>
        <taxon>Chromadorea</taxon>
        <taxon>Rhabditida</taxon>
        <taxon>Rhabditina</taxon>
        <taxon>Rhabditomorpha</taxon>
        <taxon>Rhabditoidea</taxon>
        <taxon>Rhabditidae</taxon>
        <taxon>Peloderinae</taxon>
        <taxon>Caenorhabditis</taxon>
    </lineage>
</organism>
<evidence type="ECO:0000313" key="1">
    <source>
        <dbReference type="EMBL" id="UMM27219.1"/>
    </source>
</evidence>
<dbReference type="Gene3D" id="2.60.40.820">
    <property type="entry name" value="Transcription factor, T-box"/>
    <property type="match status" value="1"/>
</dbReference>